<dbReference type="OrthoDB" id="9801392at2"/>
<evidence type="ECO:0000313" key="2">
    <source>
        <dbReference type="Proteomes" id="UP000002217"/>
    </source>
</evidence>
<name>C8W2L5_DESAS</name>
<reference evidence="1 2" key="1">
    <citation type="journal article" date="2009" name="Stand. Genomic Sci.">
        <title>Complete genome sequence of Desulfotomaculum acetoxidans type strain (5575).</title>
        <authorList>
            <person name="Spring S."/>
            <person name="Lapidus A."/>
            <person name="Schroder M."/>
            <person name="Gleim D."/>
            <person name="Sims D."/>
            <person name="Meincke L."/>
            <person name="Glavina Del Rio T."/>
            <person name="Tice H."/>
            <person name="Copeland A."/>
            <person name="Cheng J.F."/>
            <person name="Lucas S."/>
            <person name="Chen F."/>
            <person name="Nolan M."/>
            <person name="Bruce D."/>
            <person name="Goodwin L."/>
            <person name="Pitluck S."/>
            <person name="Ivanova N."/>
            <person name="Mavromatis K."/>
            <person name="Mikhailova N."/>
            <person name="Pati A."/>
            <person name="Chen A."/>
            <person name="Palaniappan K."/>
            <person name="Land M."/>
            <person name="Hauser L."/>
            <person name="Chang Y.J."/>
            <person name="Jeffries C.D."/>
            <person name="Chain P."/>
            <person name="Saunders E."/>
            <person name="Brettin T."/>
            <person name="Detter J.C."/>
            <person name="Goker M."/>
            <person name="Bristow J."/>
            <person name="Eisen J.A."/>
            <person name="Markowitz V."/>
            <person name="Hugenholtz P."/>
            <person name="Kyrpides N.C."/>
            <person name="Klenk H.P."/>
            <person name="Han C."/>
        </authorList>
    </citation>
    <scope>NUCLEOTIDE SEQUENCE [LARGE SCALE GENOMIC DNA]</scope>
    <source>
        <strain evidence="2">ATCC 49208 / DSM 771 / VKM B-1644</strain>
    </source>
</reference>
<protein>
    <submittedName>
        <fullName evidence="1">Uncharacterized protein</fullName>
    </submittedName>
</protein>
<dbReference type="RefSeq" id="WP_015758391.1">
    <property type="nucleotide sequence ID" value="NC_013216.1"/>
</dbReference>
<dbReference type="STRING" id="485916.Dtox_2944"/>
<dbReference type="HOGENOM" id="CLU_833480_0_0_9"/>
<sequence length="333" mass="38985">MIKSPRLNITEKEPVSLIRDFSIFTDYLKANRISLAEVNSYISKTDLYQLNLLMTKPEILSTEKLVRVYPLLNFFYHLVLSGRLFVKVTAKDGKKVLEPDQRLKLYEALTVTEKYFFLLETFWTDINWINAGKCLLKDMNSIFDVPVIVAYISGMRPGQTIILKKTDHLSIEYLFSKLSYINLYLSYLGLLDVIPDERMINGVNSRVFYPFSISANAFGIHMADILTKYRHIPLWNLPFRRWNGEYKAVPGTPLPEDLRYREMLLIIKEMVFYKDRSKILVPPRQTKLSEPFFLPFKNMFASDELQKTLPRLENNFHEGTYVFKIFLNPSLAT</sequence>
<dbReference type="AlphaFoldDB" id="C8W2L5"/>
<evidence type="ECO:0000313" key="1">
    <source>
        <dbReference type="EMBL" id="ACV63699.1"/>
    </source>
</evidence>
<dbReference type="eggNOG" id="ENOG502Z8XI">
    <property type="taxonomic scope" value="Bacteria"/>
</dbReference>
<keyword evidence="2" id="KW-1185">Reference proteome</keyword>
<gene>
    <name evidence="1" type="ordered locus">Dtox_2944</name>
</gene>
<organism evidence="1 2">
    <name type="scientific">Desulfofarcimen acetoxidans (strain ATCC 49208 / DSM 771 / KCTC 5769 / VKM B-1644 / 5575)</name>
    <name type="common">Desulfotomaculum acetoxidans</name>
    <dbReference type="NCBI Taxonomy" id="485916"/>
    <lineage>
        <taxon>Bacteria</taxon>
        <taxon>Bacillati</taxon>
        <taxon>Bacillota</taxon>
        <taxon>Clostridia</taxon>
        <taxon>Eubacteriales</taxon>
        <taxon>Peptococcaceae</taxon>
        <taxon>Desulfofarcimen</taxon>
    </lineage>
</organism>
<dbReference type="Proteomes" id="UP000002217">
    <property type="component" value="Chromosome"/>
</dbReference>
<proteinExistence type="predicted"/>
<dbReference type="EMBL" id="CP001720">
    <property type="protein sequence ID" value="ACV63699.1"/>
    <property type="molecule type" value="Genomic_DNA"/>
</dbReference>
<dbReference type="KEGG" id="dae:Dtox_2944"/>
<accession>C8W2L5</accession>